<keyword evidence="3" id="KW-0328">Glycosyltransferase</keyword>
<keyword evidence="4 7" id="KW-0808">Transferase</keyword>
<dbReference type="Gene3D" id="3.90.550.10">
    <property type="entry name" value="Spore Coat Polysaccharide Biosynthesis Protein SpsA, Chain A"/>
    <property type="match status" value="1"/>
</dbReference>
<feature type="transmembrane region" description="Helical" evidence="6">
    <location>
        <begin position="70"/>
        <end position="88"/>
    </location>
</feature>
<dbReference type="GO" id="GO:0050501">
    <property type="term" value="F:hyaluronan synthase activity"/>
    <property type="evidence" value="ECO:0007669"/>
    <property type="project" value="TreeGrafter"/>
</dbReference>
<dbReference type="GO" id="GO:0030213">
    <property type="term" value="P:hyaluronan biosynthetic process"/>
    <property type="evidence" value="ECO:0007669"/>
    <property type="project" value="TreeGrafter"/>
</dbReference>
<accession>A0A7C3WIU7</accession>
<gene>
    <name evidence="7" type="ORF">ENV62_09690</name>
</gene>
<dbReference type="Pfam" id="PF13641">
    <property type="entry name" value="Glyco_tranf_2_3"/>
    <property type="match status" value="1"/>
</dbReference>
<protein>
    <submittedName>
        <fullName evidence="7">Glycosyltransferase</fullName>
    </submittedName>
</protein>
<proteinExistence type="predicted"/>
<dbReference type="GO" id="GO:0005886">
    <property type="term" value="C:plasma membrane"/>
    <property type="evidence" value="ECO:0007669"/>
    <property type="project" value="UniProtKB-SubCell"/>
</dbReference>
<dbReference type="PANTHER" id="PTHR22913:SF12">
    <property type="entry name" value="MANNURONAN SYNTHASE"/>
    <property type="match status" value="1"/>
</dbReference>
<evidence type="ECO:0000256" key="6">
    <source>
        <dbReference type="SAM" id="Phobius"/>
    </source>
</evidence>
<reference evidence="7" key="1">
    <citation type="journal article" date="2020" name="mSystems">
        <title>Genome- and Community-Level Interaction Insights into Carbon Utilization and Element Cycling Functions of Hydrothermarchaeota in Hydrothermal Sediment.</title>
        <authorList>
            <person name="Zhou Z."/>
            <person name="Liu Y."/>
            <person name="Xu W."/>
            <person name="Pan J."/>
            <person name="Luo Z.H."/>
            <person name="Li M."/>
        </authorList>
    </citation>
    <scope>NUCLEOTIDE SEQUENCE [LARGE SCALE GENOMIC DNA]</scope>
    <source>
        <strain evidence="7">SpSt-776</strain>
    </source>
</reference>
<dbReference type="CDD" id="cd06423">
    <property type="entry name" value="CESA_like"/>
    <property type="match status" value="1"/>
</dbReference>
<comment type="subcellular location">
    <subcellularLocation>
        <location evidence="1">Cell membrane</location>
    </subcellularLocation>
</comment>
<keyword evidence="5 6" id="KW-0472">Membrane</keyword>
<dbReference type="SUPFAM" id="SSF53448">
    <property type="entry name" value="Nucleotide-diphospho-sugar transferases"/>
    <property type="match status" value="1"/>
</dbReference>
<dbReference type="GO" id="GO:0085029">
    <property type="term" value="P:extracellular matrix assembly"/>
    <property type="evidence" value="ECO:0007669"/>
    <property type="project" value="TreeGrafter"/>
</dbReference>
<dbReference type="AlphaFoldDB" id="A0A7C3WIU7"/>
<feature type="transmembrane region" description="Helical" evidence="6">
    <location>
        <begin position="29"/>
        <end position="50"/>
    </location>
</feature>
<evidence type="ECO:0000313" key="7">
    <source>
        <dbReference type="EMBL" id="HGB15490.1"/>
    </source>
</evidence>
<sequence length="459" mass="53127">MISMRTVTTTTSFPWVPGKRSTREERLQLLDLILKVLVPAFLFVCFVAALKYGSFNGYLTLLSRQSFATPLLGLGAGFTLCVLGFQLVRTILWWRYRPYPLPQGNLPSVTVIIPAYNEGAMVEKALYSAAASDYPADKLEIICIDDGSKDDTWTYIDRARQRYPDLIKAIRFPRNRGKKEGLYAGFTQGKGEIFVTMDSDSVIGPDTLKQLVAPMVHDPQIGAVAGNVKVYNRFRSLLARMLAVRFVLAFDFLRASQSMYGFVACTPGALSAYRRKAVLPILEKWRHQTFLGVPAIIGEDRALTNFVLRQGYYSVYQRTAQVYTVVPETYKGLCKMFLRWDRANFRESWVQLTYMFTRYRSKDRLLPILDFFITQMEFPLTYLFMGLLLFSFYLYPIVMVKFFAGLGVLTMIYMLYYLTQERDWEFIYGIIYSYFAFFALNWVQPYAFLTLRNSRWLTR</sequence>
<feature type="transmembrane region" description="Helical" evidence="6">
    <location>
        <begin position="426"/>
        <end position="449"/>
    </location>
</feature>
<organism evidence="7">
    <name type="scientific">Desulfobacca acetoxidans</name>
    <dbReference type="NCBI Taxonomy" id="60893"/>
    <lineage>
        <taxon>Bacteria</taxon>
        <taxon>Pseudomonadati</taxon>
        <taxon>Thermodesulfobacteriota</taxon>
        <taxon>Desulfobaccia</taxon>
        <taxon>Desulfobaccales</taxon>
        <taxon>Desulfobaccaceae</taxon>
        <taxon>Desulfobacca</taxon>
    </lineage>
</organism>
<evidence type="ECO:0000256" key="4">
    <source>
        <dbReference type="ARBA" id="ARBA00022679"/>
    </source>
</evidence>
<keyword evidence="6" id="KW-0812">Transmembrane</keyword>
<evidence type="ECO:0000256" key="1">
    <source>
        <dbReference type="ARBA" id="ARBA00004236"/>
    </source>
</evidence>
<dbReference type="InterPro" id="IPR029044">
    <property type="entry name" value="Nucleotide-diphossugar_trans"/>
</dbReference>
<evidence type="ECO:0000256" key="3">
    <source>
        <dbReference type="ARBA" id="ARBA00022676"/>
    </source>
</evidence>
<evidence type="ECO:0000256" key="2">
    <source>
        <dbReference type="ARBA" id="ARBA00022475"/>
    </source>
</evidence>
<keyword evidence="6" id="KW-1133">Transmembrane helix</keyword>
<evidence type="ECO:0000256" key="5">
    <source>
        <dbReference type="ARBA" id="ARBA00023136"/>
    </source>
</evidence>
<dbReference type="EMBL" id="DTHB01000053">
    <property type="protein sequence ID" value="HGB15490.1"/>
    <property type="molecule type" value="Genomic_DNA"/>
</dbReference>
<comment type="caution">
    <text evidence="7">The sequence shown here is derived from an EMBL/GenBank/DDBJ whole genome shotgun (WGS) entry which is preliminary data.</text>
</comment>
<dbReference type="PANTHER" id="PTHR22913">
    <property type="entry name" value="HYALURONAN SYNTHASE"/>
    <property type="match status" value="1"/>
</dbReference>
<feature type="transmembrane region" description="Helical" evidence="6">
    <location>
        <begin position="368"/>
        <end position="393"/>
    </location>
</feature>
<name>A0A7C3WIU7_9BACT</name>
<keyword evidence="2" id="KW-1003">Cell membrane</keyword>
<feature type="transmembrane region" description="Helical" evidence="6">
    <location>
        <begin position="399"/>
        <end position="419"/>
    </location>
</feature>